<accession>A0ABV0KJM8</accession>
<dbReference type="InterPro" id="IPR041304">
    <property type="entry name" value="AbiTii"/>
</dbReference>
<feature type="domain" description="AbiTii" evidence="1">
    <location>
        <begin position="3"/>
        <end position="183"/>
    </location>
</feature>
<reference evidence="2 3" key="1">
    <citation type="submission" date="2022-04" db="EMBL/GenBank/DDBJ databases">
        <title>Positive selection, recombination, and allopatry shape intraspecific diversity of widespread and dominant cyanobacteria.</title>
        <authorList>
            <person name="Wei J."/>
            <person name="Shu W."/>
            <person name="Hu C."/>
        </authorList>
    </citation>
    <scope>NUCLEOTIDE SEQUENCE [LARGE SCALE GENOMIC DNA]</scope>
    <source>
        <strain evidence="2 3">AS-A4</strain>
    </source>
</reference>
<sequence length="335" mass="37490">MSSLVLELQEDALDTSVTVLSLLRKALVVARKLKIQEFQHWIQNELDGYPEGLELPQYRFMYGELKAYNPVHGWVPVIIAPEIQKFISKRPAHQPISQIESLFENTKNANSSLVTMPAGLDDLLRSYDRIDYEMAIHIDPSQARGVLEAVRDIVLNWSLKLDEDGILSEGMTFSQEEKQIAAQYDYSSFQQIINIRLSQMQNSSSESQSNLEGFNNDLRGANVANFANQVIGNARQQANQYNSPAEQLLNFADTATQIQKLLEQLSKTYSTETVSGRMQLATEAVTRIEGDSNLMQRVLSALQVGGVSALEQLLNHPAASFVIAALEDWQKTRGA</sequence>
<dbReference type="EMBL" id="JAMPLM010000011">
    <property type="protein sequence ID" value="MEP1059468.1"/>
    <property type="molecule type" value="Genomic_DNA"/>
</dbReference>
<dbReference type="RefSeq" id="WP_190446437.1">
    <property type="nucleotide sequence ID" value="NZ_JAMPLM010000011.1"/>
</dbReference>
<dbReference type="Proteomes" id="UP001476950">
    <property type="component" value="Unassembled WGS sequence"/>
</dbReference>
<keyword evidence="3" id="KW-1185">Reference proteome</keyword>
<dbReference type="Pfam" id="PF18864">
    <property type="entry name" value="AbiTii"/>
    <property type="match status" value="1"/>
</dbReference>
<evidence type="ECO:0000259" key="1">
    <source>
        <dbReference type="Pfam" id="PF18864"/>
    </source>
</evidence>
<evidence type="ECO:0000313" key="3">
    <source>
        <dbReference type="Proteomes" id="UP001476950"/>
    </source>
</evidence>
<organism evidence="2 3">
    <name type="scientific">Stenomitos frigidus AS-A4</name>
    <dbReference type="NCBI Taxonomy" id="2933935"/>
    <lineage>
        <taxon>Bacteria</taxon>
        <taxon>Bacillati</taxon>
        <taxon>Cyanobacteriota</taxon>
        <taxon>Cyanophyceae</taxon>
        <taxon>Leptolyngbyales</taxon>
        <taxon>Leptolyngbyaceae</taxon>
        <taxon>Stenomitos</taxon>
    </lineage>
</organism>
<name>A0ABV0KJM8_9CYAN</name>
<comment type="caution">
    <text evidence="2">The sequence shown here is derived from an EMBL/GenBank/DDBJ whole genome shotgun (WGS) entry which is preliminary data.</text>
</comment>
<proteinExistence type="predicted"/>
<gene>
    <name evidence="2" type="ORF">NDI38_13555</name>
</gene>
<evidence type="ECO:0000313" key="2">
    <source>
        <dbReference type="EMBL" id="MEP1059468.1"/>
    </source>
</evidence>
<protein>
    <recommendedName>
        <fullName evidence="1">AbiTii domain-containing protein</fullName>
    </recommendedName>
</protein>